<dbReference type="GO" id="GO:0004497">
    <property type="term" value="F:monooxygenase activity"/>
    <property type="evidence" value="ECO:0007669"/>
    <property type="project" value="InterPro"/>
</dbReference>
<evidence type="ECO:0000256" key="1">
    <source>
        <dbReference type="ARBA" id="ARBA00010617"/>
    </source>
</evidence>
<dbReference type="GO" id="GO:0020037">
    <property type="term" value="F:heme binding"/>
    <property type="evidence" value="ECO:0007669"/>
    <property type="project" value="InterPro"/>
</dbReference>
<evidence type="ECO:0000256" key="7">
    <source>
        <dbReference type="SAM" id="Phobius"/>
    </source>
</evidence>
<dbReference type="InterPro" id="IPR036396">
    <property type="entry name" value="Cyt_P450_sf"/>
</dbReference>
<accession>A0A9P8N5S0</accession>
<dbReference type="GeneID" id="68351822"/>
<evidence type="ECO:0000256" key="5">
    <source>
        <dbReference type="PIRSR" id="PIRSR602401-1"/>
    </source>
</evidence>
<feature type="region of interest" description="Disordered" evidence="6">
    <location>
        <begin position="361"/>
        <end position="395"/>
    </location>
</feature>
<gene>
    <name evidence="8" type="ORF">HRG_02693</name>
</gene>
<comment type="cofactor">
    <cofactor evidence="5">
        <name>heme</name>
        <dbReference type="ChEBI" id="CHEBI:30413"/>
    </cofactor>
</comment>
<dbReference type="Pfam" id="PF00067">
    <property type="entry name" value="p450"/>
    <property type="match status" value="2"/>
</dbReference>
<protein>
    <submittedName>
        <fullName evidence="8">Cytochrome p450 domain-containing protein</fullName>
    </submittedName>
</protein>
<dbReference type="EMBL" id="JAIZPD010000002">
    <property type="protein sequence ID" value="KAH0967284.1"/>
    <property type="molecule type" value="Genomic_DNA"/>
</dbReference>
<dbReference type="InterPro" id="IPR001128">
    <property type="entry name" value="Cyt_P450"/>
</dbReference>
<feature type="transmembrane region" description="Helical" evidence="7">
    <location>
        <begin position="35"/>
        <end position="57"/>
    </location>
</feature>
<dbReference type="OrthoDB" id="1470350at2759"/>
<keyword evidence="7" id="KW-1133">Transmembrane helix</keyword>
<dbReference type="PRINTS" id="PR00463">
    <property type="entry name" value="EP450I"/>
</dbReference>
<dbReference type="PRINTS" id="PR00385">
    <property type="entry name" value="P450"/>
</dbReference>
<dbReference type="GO" id="GO:0005506">
    <property type="term" value="F:iron ion binding"/>
    <property type="evidence" value="ECO:0007669"/>
    <property type="project" value="InterPro"/>
</dbReference>
<dbReference type="InterPro" id="IPR002401">
    <property type="entry name" value="Cyt_P450_E_grp-I"/>
</dbReference>
<evidence type="ECO:0000256" key="2">
    <source>
        <dbReference type="ARBA" id="ARBA00022617"/>
    </source>
</evidence>
<dbReference type="RefSeq" id="XP_044724797.1">
    <property type="nucleotide sequence ID" value="XM_044861164.1"/>
</dbReference>
<dbReference type="FunFam" id="1.10.630.10:FF:000051">
    <property type="entry name" value="Cytochrome P450 monooxygenase (Fum15)"/>
    <property type="match status" value="1"/>
</dbReference>
<dbReference type="Gene3D" id="1.10.630.10">
    <property type="entry name" value="Cytochrome P450"/>
    <property type="match status" value="1"/>
</dbReference>
<dbReference type="PANTHER" id="PTHR24305">
    <property type="entry name" value="CYTOCHROME P450"/>
    <property type="match status" value="1"/>
</dbReference>
<comment type="caution">
    <text evidence="8">The sequence shown here is derived from an EMBL/GenBank/DDBJ whole genome shotgun (WGS) entry which is preliminary data.</text>
</comment>
<evidence type="ECO:0000256" key="3">
    <source>
        <dbReference type="ARBA" id="ARBA00022723"/>
    </source>
</evidence>
<evidence type="ECO:0000313" key="8">
    <source>
        <dbReference type="EMBL" id="KAH0967284.1"/>
    </source>
</evidence>
<keyword evidence="9" id="KW-1185">Reference proteome</keyword>
<sequence length="536" mass="59194">MGPPLRQMTAGAVAGGVLLMSLYKECYRGHLAELLVALGLAQFVVWGVWSTFVYPHFVSPLRHLPQPEGAHWLLGHGRQIIGKLLGGPVRQWVKDTPHDGLIRYLFLFNRERLVVVSPKALAEVLVTKNYVFEKPDALRGVLGRQLGNGILLAEGDEHKAQRRNLLPAFQYRHIKDLYPTFWAKASSAVRAMTAACGDGPAVLEVNSWASRCTLDIIGAAGMGVDFGAIENDNNELAQTYTELSRPSRQGKALMVLGIMLPGWLLNHLPLKHNREIEEKAERIRAVCRRLIRDKKQRLAAKEAEQELDILTVALGSGLFGDEQLVDQLMTFLAAGHDTTASALTWALYQLSRFPEMQRRLRDEVRSRLPPPPPPPTDADGDKARPGVSSTEVDGMPPVSVTMREAVHDTTIQGQVVRRGTRIILAPWATNVDPALWGEDAGEFRPERWLSSEASSCGGGASSNYAFLTFLHGPRSCIGAGFARAELACILAAWVGRFEFELADAGLMDERKLRFKMAVTTRPADGMHLRTRVVPGW</sequence>
<keyword evidence="2 5" id="KW-0349">Heme</keyword>
<evidence type="ECO:0000313" key="9">
    <source>
        <dbReference type="Proteomes" id="UP000824596"/>
    </source>
</evidence>
<keyword evidence="3 5" id="KW-0479">Metal-binding</keyword>
<organism evidence="8 9">
    <name type="scientific">Hirsutella rhossiliensis</name>
    <dbReference type="NCBI Taxonomy" id="111463"/>
    <lineage>
        <taxon>Eukaryota</taxon>
        <taxon>Fungi</taxon>
        <taxon>Dikarya</taxon>
        <taxon>Ascomycota</taxon>
        <taxon>Pezizomycotina</taxon>
        <taxon>Sordariomycetes</taxon>
        <taxon>Hypocreomycetidae</taxon>
        <taxon>Hypocreales</taxon>
        <taxon>Ophiocordycipitaceae</taxon>
        <taxon>Hirsutella</taxon>
    </lineage>
</organism>
<dbReference type="Proteomes" id="UP000824596">
    <property type="component" value="Unassembled WGS sequence"/>
</dbReference>
<comment type="similarity">
    <text evidence="1">Belongs to the cytochrome P450 family.</text>
</comment>
<evidence type="ECO:0000256" key="4">
    <source>
        <dbReference type="ARBA" id="ARBA00023004"/>
    </source>
</evidence>
<dbReference type="GO" id="GO:0016705">
    <property type="term" value="F:oxidoreductase activity, acting on paired donors, with incorporation or reduction of molecular oxygen"/>
    <property type="evidence" value="ECO:0007669"/>
    <property type="project" value="InterPro"/>
</dbReference>
<evidence type="ECO:0000256" key="6">
    <source>
        <dbReference type="SAM" id="MobiDB-lite"/>
    </source>
</evidence>
<dbReference type="InterPro" id="IPR050121">
    <property type="entry name" value="Cytochrome_P450_monoxygenase"/>
</dbReference>
<reference evidence="8" key="1">
    <citation type="submission" date="2021-09" db="EMBL/GenBank/DDBJ databases">
        <title>A high-quality genome of the endoparasitic fungus Hirsutella rhossiliensis with a comparison of Hirsutella genomes reveals transposable elements contributing to genome size variation.</title>
        <authorList>
            <person name="Lin R."/>
            <person name="Jiao Y."/>
            <person name="Sun X."/>
            <person name="Ling J."/>
            <person name="Xie B."/>
            <person name="Cheng X."/>
        </authorList>
    </citation>
    <scope>NUCLEOTIDE SEQUENCE</scope>
    <source>
        <strain evidence="8">HR02</strain>
    </source>
</reference>
<proteinExistence type="inferred from homology"/>
<dbReference type="PANTHER" id="PTHR24305:SF166">
    <property type="entry name" value="CYTOCHROME P450 12A4, MITOCHONDRIAL-RELATED"/>
    <property type="match status" value="1"/>
</dbReference>
<feature type="binding site" description="axial binding residue" evidence="5">
    <location>
        <position position="476"/>
    </location>
    <ligand>
        <name>heme</name>
        <dbReference type="ChEBI" id="CHEBI:30413"/>
    </ligand>
    <ligandPart>
        <name>Fe</name>
        <dbReference type="ChEBI" id="CHEBI:18248"/>
    </ligandPart>
</feature>
<dbReference type="SUPFAM" id="SSF48264">
    <property type="entry name" value="Cytochrome P450"/>
    <property type="match status" value="1"/>
</dbReference>
<keyword evidence="4 5" id="KW-0408">Iron</keyword>
<name>A0A9P8N5S0_9HYPO</name>
<keyword evidence="7" id="KW-0812">Transmembrane</keyword>
<dbReference type="CDD" id="cd11069">
    <property type="entry name" value="CYP_FUM15-like"/>
    <property type="match status" value="1"/>
</dbReference>
<dbReference type="AlphaFoldDB" id="A0A9P8N5S0"/>
<keyword evidence="7" id="KW-0472">Membrane</keyword>